<dbReference type="InterPro" id="IPR005114">
    <property type="entry name" value="Helicase_assoc"/>
</dbReference>
<comment type="caution">
    <text evidence="2">The sequence shown here is derived from an EMBL/GenBank/DDBJ whole genome shotgun (WGS) entry which is preliminary data.</text>
</comment>
<gene>
    <name evidence="2" type="ORF">QTG54_009203</name>
</gene>
<name>A0AAD8Y6T9_9STRA</name>
<keyword evidence="3" id="KW-1185">Reference proteome</keyword>
<organism evidence="2 3">
    <name type="scientific">Skeletonema marinoi</name>
    <dbReference type="NCBI Taxonomy" id="267567"/>
    <lineage>
        <taxon>Eukaryota</taxon>
        <taxon>Sar</taxon>
        <taxon>Stramenopiles</taxon>
        <taxon>Ochrophyta</taxon>
        <taxon>Bacillariophyta</taxon>
        <taxon>Coscinodiscophyceae</taxon>
        <taxon>Thalassiosirophycidae</taxon>
        <taxon>Thalassiosirales</taxon>
        <taxon>Skeletonemataceae</taxon>
        <taxon>Skeletonema</taxon>
        <taxon>Skeletonema marinoi-dohrnii complex</taxon>
    </lineage>
</organism>
<accession>A0AAD8Y6T9</accession>
<proteinExistence type="predicted"/>
<dbReference type="Proteomes" id="UP001224775">
    <property type="component" value="Unassembled WGS sequence"/>
</dbReference>
<evidence type="ECO:0000313" key="2">
    <source>
        <dbReference type="EMBL" id="KAK1740253.1"/>
    </source>
</evidence>
<dbReference type="Pfam" id="PF03457">
    <property type="entry name" value="HA"/>
    <property type="match status" value="1"/>
</dbReference>
<dbReference type="EMBL" id="JATAAI010000016">
    <property type="protein sequence ID" value="KAK1740253.1"/>
    <property type="molecule type" value="Genomic_DNA"/>
</dbReference>
<evidence type="ECO:0000259" key="1">
    <source>
        <dbReference type="Pfam" id="PF03457"/>
    </source>
</evidence>
<dbReference type="AlphaFoldDB" id="A0AAD8Y6T9"/>
<reference evidence="2" key="1">
    <citation type="submission" date="2023-06" db="EMBL/GenBank/DDBJ databases">
        <title>Survivors Of The Sea: Transcriptome response of Skeletonema marinoi to long-term dormancy.</title>
        <authorList>
            <person name="Pinder M.I.M."/>
            <person name="Kourtchenko O."/>
            <person name="Robertson E.K."/>
            <person name="Larsson T."/>
            <person name="Maumus F."/>
            <person name="Osuna-Cruz C.M."/>
            <person name="Vancaester E."/>
            <person name="Stenow R."/>
            <person name="Vandepoele K."/>
            <person name="Ploug H."/>
            <person name="Bruchert V."/>
            <person name="Godhe A."/>
            <person name="Topel M."/>
        </authorList>
    </citation>
    <scope>NUCLEOTIDE SEQUENCE</scope>
    <source>
        <strain evidence="2">R05AC</strain>
    </source>
</reference>
<protein>
    <recommendedName>
        <fullName evidence="1">Helicase-associated domain-containing protein</fullName>
    </recommendedName>
</protein>
<evidence type="ECO:0000313" key="3">
    <source>
        <dbReference type="Proteomes" id="UP001224775"/>
    </source>
</evidence>
<sequence>MPIQPPVKNFNPPTKKWESMYQASLQFKATHGHINILTADVSTEEEKELLKWVKYQRTSYKAYLEDQWDEIIP</sequence>
<dbReference type="Gene3D" id="6.10.140.530">
    <property type="match status" value="1"/>
</dbReference>
<feature type="domain" description="Helicase-associated" evidence="1">
    <location>
        <begin position="15"/>
        <end position="62"/>
    </location>
</feature>